<comment type="caution">
    <text evidence="2">The sequence shown here is derived from an EMBL/GenBank/DDBJ whole genome shotgun (WGS) entry which is preliminary data.</text>
</comment>
<evidence type="ECO:0008006" key="4">
    <source>
        <dbReference type="Google" id="ProtNLM"/>
    </source>
</evidence>
<keyword evidence="1" id="KW-0472">Membrane</keyword>
<name>A0A4Y2AW24_ARAVE</name>
<protein>
    <recommendedName>
        <fullName evidence="4">HTH psq-type domain-containing protein</fullName>
    </recommendedName>
</protein>
<dbReference type="AlphaFoldDB" id="A0A4Y2AW24"/>
<evidence type="ECO:0000313" key="3">
    <source>
        <dbReference type="Proteomes" id="UP000499080"/>
    </source>
</evidence>
<feature type="transmembrane region" description="Helical" evidence="1">
    <location>
        <begin position="37"/>
        <end position="55"/>
    </location>
</feature>
<gene>
    <name evidence="2" type="ORF">AVEN_118656_1</name>
</gene>
<reference evidence="2 3" key="1">
    <citation type="journal article" date="2019" name="Sci. Rep.">
        <title>Orb-weaving spider Araneus ventricosus genome elucidates the spidroin gene catalogue.</title>
        <authorList>
            <person name="Kono N."/>
            <person name="Nakamura H."/>
            <person name="Ohtoshi R."/>
            <person name="Moran D.A.P."/>
            <person name="Shinohara A."/>
            <person name="Yoshida Y."/>
            <person name="Fujiwara M."/>
            <person name="Mori M."/>
            <person name="Tomita M."/>
            <person name="Arakawa K."/>
        </authorList>
    </citation>
    <scope>NUCLEOTIDE SEQUENCE [LARGE SCALE GENOMIC DNA]</scope>
</reference>
<evidence type="ECO:0000313" key="2">
    <source>
        <dbReference type="EMBL" id="GBL84271.1"/>
    </source>
</evidence>
<evidence type="ECO:0000256" key="1">
    <source>
        <dbReference type="SAM" id="Phobius"/>
    </source>
</evidence>
<accession>A0A4Y2AW24</accession>
<keyword evidence="1" id="KW-1133">Transmembrane helix</keyword>
<dbReference type="Proteomes" id="UP000499080">
    <property type="component" value="Unassembled WGS sequence"/>
</dbReference>
<dbReference type="OrthoDB" id="6594513at2759"/>
<keyword evidence="3" id="KW-1185">Reference proteome</keyword>
<proteinExistence type="predicted"/>
<keyword evidence="1" id="KW-0812">Transmembrane</keyword>
<organism evidence="2 3">
    <name type="scientific">Araneus ventricosus</name>
    <name type="common">Orbweaver spider</name>
    <name type="synonym">Epeira ventricosa</name>
    <dbReference type="NCBI Taxonomy" id="182803"/>
    <lineage>
        <taxon>Eukaryota</taxon>
        <taxon>Metazoa</taxon>
        <taxon>Ecdysozoa</taxon>
        <taxon>Arthropoda</taxon>
        <taxon>Chelicerata</taxon>
        <taxon>Arachnida</taxon>
        <taxon>Araneae</taxon>
        <taxon>Araneomorphae</taxon>
        <taxon>Entelegynae</taxon>
        <taxon>Araneoidea</taxon>
        <taxon>Araneidae</taxon>
        <taxon>Araneus</taxon>
    </lineage>
</organism>
<sequence length="156" mass="18318">MINFDGRRWGSPWPAEGSRAPRTVFFLDRYLHWTHPLPLPSAVFCFYSVIYRLSLDNIVSFTMRKRRALSLKEKRVLKKYDQLPKLSQRKAAGMLNISQPLLNSLLKFRSDIETAVQQNDNLMRKRKRYGKVEDVEDELKECFLKVRGKDTRVSGP</sequence>
<dbReference type="EMBL" id="BGPR01000036">
    <property type="protein sequence ID" value="GBL84271.1"/>
    <property type="molecule type" value="Genomic_DNA"/>
</dbReference>
<dbReference type="Gene3D" id="1.10.10.60">
    <property type="entry name" value="Homeodomain-like"/>
    <property type="match status" value="1"/>
</dbReference>